<dbReference type="InterPro" id="IPR039424">
    <property type="entry name" value="SBP_5"/>
</dbReference>
<dbReference type="Gene3D" id="3.10.105.10">
    <property type="entry name" value="Dipeptide-binding Protein, Domain 3"/>
    <property type="match status" value="1"/>
</dbReference>
<dbReference type="PIRSF" id="PIRSF002741">
    <property type="entry name" value="MppA"/>
    <property type="match status" value="1"/>
</dbReference>
<accession>A0A7W7VTJ9</accession>
<evidence type="ECO:0000256" key="1">
    <source>
        <dbReference type="SAM" id="MobiDB-lite"/>
    </source>
</evidence>
<feature type="chain" id="PRO_5039270239" evidence="2">
    <location>
        <begin position="23"/>
        <end position="580"/>
    </location>
</feature>
<dbReference type="SUPFAM" id="SSF53850">
    <property type="entry name" value="Periplasmic binding protein-like II"/>
    <property type="match status" value="1"/>
</dbReference>
<evidence type="ECO:0000256" key="2">
    <source>
        <dbReference type="SAM" id="SignalP"/>
    </source>
</evidence>
<sequence length="580" mass="61346">MTRRIHAGLAAAIAATLTLGLAACSSHESSGDGGTDGGSGITTAGDGIIGGTPVKGGTLHVLSNQDFSQLDPTRNWVEPEMDFGIRTLYRTLTTFKAAPGAQGLQIVPDLATDLGTPSDGAKTWTFHLKDGLKYEDGSPIVADDIKYNVERSFSPDLPGGPNYAKQYLNAPAGYAGPLHGQRLGPEAIEVPDAKTIIFHLKRPVAEFGYTVTLPTFAPVPIAKEAGANYSNHPFSSGPYKIQTYDRGKQLVLVRNPYWDPATDPVRKAYPDKIVVDQTLGSAGIADRLIASQGDDQDAIAYTDLAPAKVPDVITNPDVKSRLVSENENCTTMLTMDNSKPPFDNKNLRLAVEYAIDKQAFQSSVGGPALADIATTYLPPELTGGKAVDHFGIPVGGDLDKAKQYLAQAGMSGGLSTEITVSTGQRQQAEAIQASLKKININVTINTLDASVVNSVVGDKKTQTGLAITGWCPDYPSGATFLPMLFDSRVIVDTGNQGNMSRFKDPSVDTEMDRIAGLSDVNAANAAWLALDGKIMDSAPTVPLTWQKKPLLVGTNIAGASASPIWSGQIDYATVGLKSVK</sequence>
<dbReference type="GO" id="GO:0043190">
    <property type="term" value="C:ATP-binding cassette (ABC) transporter complex"/>
    <property type="evidence" value="ECO:0007669"/>
    <property type="project" value="InterPro"/>
</dbReference>
<dbReference type="AlphaFoldDB" id="A0A7W7VTJ9"/>
<dbReference type="GO" id="GO:0042597">
    <property type="term" value="C:periplasmic space"/>
    <property type="evidence" value="ECO:0007669"/>
    <property type="project" value="UniProtKB-ARBA"/>
</dbReference>
<protein>
    <submittedName>
        <fullName evidence="4">Peptide/nickel transport system substrate-binding protein</fullName>
    </submittedName>
</protein>
<evidence type="ECO:0000259" key="3">
    <source>
        <dbReference type="Pfam" id="PF00496"/>
    </source>
</evidence>
<dbReference type="RefSeq" id="WP_184934523.1">
    <property type="nucleotide sequence ID" value="NZ_JACHJV010000001.1"/>
</dbReference>
<dbReference type="InterPro" id="IPR000914">
    <property type="entry name" value="SBP_5_dom"/>
</dbReference>
<dbReference type="Proteomes" id="UP000540506">
    <property type="component" value="Unassembled WGS sequence"/>
</dbReference>
<organism evidence="4 5">
    <name type="scientific">Kitasatospora kifunensis</name>
    <name type="common">Streptomyces kifunensis</name>
    <dbReference type="NCBI Taxonomy" id="58351"/>
    <lineage>
        <taxon>Bacteria</taxon>
        <taxon>Bacillati</taxon>
        <taxon>Actinomycetota</taxon>
        <taxon>Actinomycetes</taxon>
        <taxon>Kitasatosporales</taxon>
        <taxon>Streptomycetaceae</taxon>
        <taxon>Kitasatospora</taxon>
    </lineage>
</organism>
<evidence type="ECO:0000313" key="5">
    <source>
        <dbReference type="Proteomes" id="UP000540506"/>
    </source>
</evidence>
<comment type="caution">
    <text evidence="4">The sequence shown here is derived from an EMBL/GenBank/DDBJ whole genome shotgun (WGS) entry which is preliminary data.</text>
</comment>
<feature type="signal peptide" evidence="2">
    <location>
        <begin position="1"/>
        <end position="22"/>
    </location>
</feature>
<feature type="region of interest" description="Disordered" evidence="1">
    <location>
        <begin position="28"/>
        <end position="47"/>
    </location>
</feature>
<proteinExistence type="predicted"/>
<dbReference type="PROSITE" id="PS51257">
    <property type="entry name" value="PROKAR_LIPOPROTEIN"/>
    <property type="match status" value="1"/>
</dbReference>
<keyword evidence="5" id="KW-1185">Reference proteome</keyword>
<name>A0A7W7VTJ9_KITKI</name>
<dbReference type="EMBL" id="JACHJV010000001">
    <property type="protein sequence ID" value="MBB4922332.1"/>
    <property type="molecule type" value="Genomic_DNA"/>
</dbReference>
<dbReference type="PANTHER" id="PTHR30290">
    <property type="entry name" value="PERIPLASMIC BINDING COMPONENT OF ABC TRANSPORTER"/>
    <property type="match status" value="1"/>
</dbReference>
<gene>
    <name evidence="4" type="ORF">FHR34_001325</name>
</gene>
<dbReference type="Pfam" id="PF00496">
    <property type="entry name" value="SBP_bac_5"/>
    <property type="match status" value="1"/>
</dbReference>
<dbReference type="InterPro" id="IPR030678">
    <property type="entry name" value="Peptide/Ni-bd"/>
</dbReference>
<dbReference type="GO" id="GO:1904680">
    <property type="term" value="F:peptide transmembrane transporter activity"/>
    <property type="evidence" value="ECO:0007669"/>
    <property type="project" value="TreeGrafter"/>
</dbReference>
<reference evidence="4 5" key="1">
    <citation type="submission" date="2020-08" db="EMBL/GenBank/DDBJ databases">
        <title>Sequencing the genomes of 1000 actinobacteria strains.</title>
        <authorList>
            <person name="Klenk H.-P."/>
        </authorList>
    </citation>
    <scope>NUCLEOTIDE SEQUENCE [LARGE SCALE GENOMIC DNA]</scope>
    <source>
        <strain evidence="4 5">DSM 41654</strain>
    </source>
</reference>
<keyword evidence="2" id="KW-0732">Signal</keyword>
<feature type="compositionally biased region" description="Gly residues" evidence="1">
    <location>
        <begin position="31"/>
        <end position="40"/>
    </location>
</feature>
<dbReference type="PANTHER" id="PTHR30290:SF83">
    <property type="entry name" value="ABC TRANSPORTER SUBSTRATE-BINDING PROTEIN"/>
    <property type="match status" value="1"/>
</dbReference>
<dbReference type="GO" id="GO:0015833">
    <property type="term" value="P:peptide transport"/>
    <property type="evidence" value="ECO:0007669"/>
    <property type="project" value="TreeGrafter"/>
</dbReference>
<feature type="domain" description="Solute-binding protein family 5" evidence="3">
    <location>
        <begin position="105"/>
        <end position="487"/>
    </location>
</feature>
<dbReference type="Gene3D" id="3.40.190.10">
    <property type="entry name" value="Periplasmic binding protein-like II"/>
    <property type="match status" value="1"/>
</dbReference>
<dbReference type="CDD" id="cd08506">
    <property type="entry name" value="PBP2_clavulanate_OppA2"/>
    <property type="match status" value="1"/>
</dbReference>
<evidence type="ECO:0000313" key="4">
    <source>
        <dbReference type="EMBL" id="MBB4922332.1"/>
    </source>
</evidence>